<evidence type="ECO:0000256" key="1">
    <source>
        <dbReference type="ARBA" id="ARBA00006485"/>
    </source>
</evidence>
<protein>
    <recommendedName>
        <fullName evidence="3">Cyclin-dependent kinase 7</fullName>
        <ecNumber evidence="2">2.7.11.23</ecNumber>
    </recommendedName>
    <alternativeName>
        <fullName evidence="10">Cell division protein kinase 7</fullName>
    </alternativeName>
</protein>
<organism evidence="13 14">
    <name type="scientific">Cordylochernes scorpioides</name>
    <dbReference type="NCBI Taxonomy" id="51811"/>
    <lineage>
        <taxon>Eukaryota</taxon>
        <taxon>Metazoa</taxon>
        <taxon>Ecdysozoa</taxon>
        <taxon>Arthropoda</taxon>
        <taxon>Chelicerata</taxon>
        <taxon>Arachnida</taxon>
        <taxon>Pseudoscorpiones</taxon>
        <taxon>Cheliferoidea</taxon>
        <taxon>Chernetidae</taxon>
        <taxon>Cordylochernes</taxon>
    </lineage>
</organism>
<comment type="catalytic activity">
    <reaction evidence="11">
        <text>[DNA-directed RNA polymerase] + ATP = phospho-[DNA-directed RNA polymerase] + ADP + H(+)</text>
        <dbReference type="Rhea" id="RHEA:10216"/>
        <dbReference type="Rhea" id="RHEA-COMP:11321"/>
        <dbReference type="Rhea" id="RHEA-COMP:11322"/>
        <dbReference type="ChEBI" id="CHEBI:15378"/>
        <dbReference type="ChEBI" id="CHEBI:30616"/>
        <dbReference type="ChEBI" id="CHEBI:43176"/>
        <dbReference type="ChEBI" id="CHEBI:68546"/>
        <dbReference type="ChEBI" id="CHEBI:456216"/>
        <dbReference type="EC" id="2.7.11.23"/>
    </reaction>
</comment>
<evidence type="ECO:0000256" key="8">
    <source>
        <dbReference type="ARBA" id="ARBA00022777"/>
    </source>
</evidence>
<keyword evidence="5" id="KW-0597">Phosphoprotein</keyword>
<dbReference type="PANTHER" id="PTHR24056:SF0">
    <property type="entry name" value="CYCLIN-DEPENDENT KINASE 7"/>
    <property type="match status" value="1"/>
</dbReference>
<dbReference type="PROSITE" id="PS00108">
    <property type="entry name" value="PROTEIN_KINASE_ST"/>
    <property type="match status" value="1"/>
</dbReference>
<sequence>MEPSPTMPDPNTSVQKKPNVIKSVLNSPCVDTCCCELSTVPTHWVLFQIKLGPKSEAKDGINRTALREIKFLQELGHPNIIGLLDVFGHKSNISLVFEFMETDLEVVIKDMSLVLSPADIKSYMIMLLLGIEYLHYHYILHRDLKPNNLLIDSSGILKIGDFGLAKIFGSPNRIYTHQVVTRWYRAPELLFGARQYGIGVDIWSVGCIFAELLLRQQSFVERYSLARVSTHKVSRNVAQVPFLPGDTDLDQLNKIFQALGTPTDESWPGVNKLPDYISFKECPGTPLQAMFCAAGDDLLEVLGWMLKLDPRKRCSSKQVIHSQRDFGIRLKKRVVVVVSYPL</sequence>
<evidence type="ECO:0000256" key="5">
    <source>
        <dbReference type="ARBA" id="ARBA00022553"/>
    </source>
</evidence>
<evidence type="ECO:0000256" key="10">
    <source>
        <dbReference type="ARBA" id="ARBA00029738"/>
    </source>
</evidence>
<dbReference type="InterPro" id="IPR008271">
    <property type="entry name" value="Ser/Thr_kinase_AS"/>
</dbReference>
<feature type="domain" description="Protein kinase" evidence="12">
    <location>
        <begin position="1"/>
        <end position="326"/>
    </location>
</feature>
<dbReference type="EC" id="2.7.11.23" evidence="2"/>
<keyword evidence="6" id="KW-0808">Transferase</keyword>
<evidence type="ECO:0000256" key="11">
    <source>
        <dbReference type="ARBA" id="ARBA00049280"/>
    </source>
</evidence>
<keyword evidence="8" id="KW-0418">Kinase</keyword>
<dbReference type="PANTHER" id="PTHR24056">
    <property type="entry name" value="CELL DIVISION PROTEIN KINASE"/>
    <property type="match status" value="1"/>
</dbReference>
<dbReference type="Pfam" id="PF00069">
    <property type="entry name" value="Pkinase"/>
    <property type="match status" value="1"/>
</dbReference>
<feature type="non-terminal residue" evidence="13">
    <location>
        <position position="1"/>
    </location>
</feature>
<dbReference type="InterPro" id="IPR000719">
    <property type="entry name" value="Prot_kinase_dom"/>
</dbReference>
<evidence type="ECO:0000256" key="4">
    <source>
        <dbReference type="ARBA" id="ARBA00022527"/>
    </source>
</evidence>
<keyword evidence="14" id="KW-1185">Reference proteome</keyword>
<keyword evidence="9" id="KW-0067">ATP-binding</keyword>
<proteinExistence type="inferred from homology"/>
<evidence type="ECO:0000313" key="14">
    <source>
        <dbReference type="Proteomes" id="UP001235939"/>
    </source>
</evidence>
<dbReference type="PROSITE" id="PS50011">
    <property type="entry name" value="PROTEIN_KINASE_DOM"/>
    <property type="match status" value="1"/>
</dbReference>
<dbReference type="InterPro" id="IPR011009">
    <property type="entry name" value="Kinase-like_dom_sf"/>
</dbReference>
<dbReference type="SUPFAM" id="SSF56112">
    <property type="entry name" value="Protein kinase-like (PK-like)"/>
    <property type="match status" value="1"/>
</dbReference>
<keyword evidence="7" id="KW-0547">Nucleotide-binding</keyword>
<dbReference type="Proteomes" id="UP001235939">
    <property type="component" value="Chromosome 19"/>
</dbReference>
<evidence type="ECO:0000256" key="9">
    <source>
        <dbReference type="ARBA" id="ARBA00022840"/>
    </source>
</evidence>
<dbReference type="Gene3D" id="1.10.510.10">
    <property type="entry name" value="Transferase(Phosphotransferase) domain 1"/>
    <property type="match status" value="1"/>
</dbReference>
<dbReference type="InterPro" id="IPR050108">
    <property type="entry name" value="CDK"/>
</dbReference>
<dbReference type="Gene3D" id="3.30.200.20">
    <property type="entry name" value="Phosphorylase Kinase, domain 1"/>
    <property type="match status" value="1"/>
</dbReference>
<accession>A0ABY6LH51</accession>
<reference evidence="13 14" key="1">
    <citation type="submission" date="2022-01" db="EMBL/GenBank/DDBJ databases">
        <title>A chromosomal length assembly of Cordylochernes scorpioides.</title>
        <authorList>
            <person name="Zeh D."/>
            <person name="Zeh J."/>
        </authorList>
    </citation>
    <scope>NUCLEOTIDE SEQUENCE [LARGE SCALE GENOMIC DNA]</scope>
    <source>
        <strain evidence="13">IN4F17</strain>
        <tissue evidence="13">Whole Body</tissue>
    </source>
</reference>
<dbReference type="EMBL" id="CP092881">
    <property type="protein sequence ID" value="UYV80504.1"/>
    <property type="molecule type" value="Genomic_DNA"/>
</dbReference>
<evidence type="ECO:0000313" key="13">
    <source>
        <dbReference type="EMBL" id="UYV80504.1"/>
    </source>
</evidence>
<name>A0ABY6LH51_9ARAC</name>
<evidence type="ECO:0000256" key="7">
    <source>
        <dbReference type="ARBA" id="ARBA00022741"/>
    </source>
</evidence>
<comment type="similarity">
    <text evidence="1">Belongs to the protein kinase superfamily. CMGC Ser/Thr protein kinase family. CDC2/CDKX subfamily.</text>
</comment>
<dbReference type="SMART" id="SM00220">
    <property type="entry name" value="S_TKc"/>
    <property type="match status" value="1"/>
</dbReference>
<evidence type="ECO:0000256" key="2">
    <source>
        <dbReference type="ARBA" id="ARBA00012409"/>
    </source>
</evidence>
<evidence type="ECO:0000259" key="12">
    <source>
        <dbReference type="PROSITE" id="PS50011"/>
    </source>
</evidence>
<evidence type="ECO:0000256" key="3">
    <source>
        <dbReference type="ARBA" id="ARBA00013901"/>
    </source>
</evidence>
<dbReference type="CDD" id="cd07841">
    <property type="entry name" value="STKc_CDK7"/>
    <property type="match status" value="1"/>
</dbReference>
<keyword evidence="4" id="KW-0723">Serine/threonine-protein kinase</keyword>
<gene>
    <name evidence="13" type="ORF">LAZ67_19000370</name>
</gene>
<dbReference type="InterPro" id="IPR037770">
    <property type="entry name" value="CDK7"/>
</dbReference>
<evidence type="ECO:0000256" key="6">
    <source>
        <dbReference type="ARBA" id="ARBA00022679"/>
    </source>
</evidence>